<dbReference type="EMBL" id="FWFJ01000040">
    <property type="protein sequence ID" value="SLN67962.1"/>
    <property type="molecule type" value="Genomic_DNA"/>
</dbReference>
<evidence type="ECO:0000256" key="1">
    <source>
        <dbReference type="SAM" id="Phobius"/>
    </source>
</evidence>
<keyword evidence="1" id="KW-0472">Membrane</keyword>
<organism evidence="2 3">
    <name type="scientific">Roseovarius gaetbuli</name>
    <dbReference type="NCBI Taxonomy" id="1356575"/>
    <lineage>
        <taxon>Bacteria</taxon>
        <taxon>Pseudomonadati</taxon>
        <taxon>Pseudomonadota</taxon>
        <taxon>Alphaproteobacteria</taxon>
        <taxon>Rhodobacterales</taxon>
        <taxon>Roseobacteraceae</taxon>
        <taxon>Roseovarius</taxon>
    </lineage>
</organism>
<name>A0A1X7A1Y4_9RHOB</name>
<reference evidence="3" key="1">
    <citation type="submission" date="2017-03" db="EMBL/GenBank/DDBJ databases">
        <authorList>
            <person name="Rodrigo-Torres L."/>
            <person name="Arahal R.D."/>
            <person name="Lucena T."/>
        </authorList>
    </citation>
    <scope>NUCLEOTIDE SEQUENCE [LARGE SCALE GENOMIC DNA]</scope>
    <source>
        <strain evidence="3">CECT 8370</strain>
    </source>
</reference>
<feature type="transmembrane region" description="Helical" evidence="1">
    <location>
        <begin position="76"/>
        <end position="97"/>
    </location>
</feature>
<keyword evidence="1" id="KW-0812">Transmembrane</keyword>
<keyword evidence="1" id="KW-1133">Transmembrane helix</keyword>
<dbReference type="InterPro" id="IPR027417">
    <property type="entry name" value="P-loop_NTPase"/>
</dbReference>
<protein>
    <submittedName>
        <fullName evidence="2">Uncharacterized protein</fullName>
    </submittedName>
</protein>
<gene>
    <name evidence="2" type="ORF">ROG8370_03175</name>
</gene>
<dbReference type="SUPFAM" id="SSF52540">
    <property type="entry name" value="P-loop containing nucleoside triphosphate hydrolases"/>
    <property type="match status" value="1"/>
</dbReference>
<feature type="transmembrane region" description="Helical" evidence="1">
    <location>
        <begin position="20"/>
        <end position="39"/>
    </location>
</feature>
<dbReference type="AlphaFoldDB" id="A0A1X7A1Y4"/>
<accession>A0A1X7A1Y4</accession>
<dbReference type="Proteomes" id="UP000194012">
    <property type="component" value="Unassembled WGS sequence"/>
</dbReference>
<dbReference type="Gene3D" id="3.40.50.300">
    <property type="entry name" value="P-loop containing nucleotide triphosphate hydrolases"/>
    <property type="match status" value="1"/>
</dbReference>
<evidence type="ECO:0000313" key="3">
    <source>
        <dbReference type="Proteomes" id="UP000194012"/>
    </source>
</evidence>
<sequence length="585" mass="63608">MWWTYEKNRMSDHSPTGWRVALIMLVAAALSGGLTYVLASHWLVGLTGWPLFWRSALLGLLAMNLSLAGAGAGAGAIAGAGVLGPGFAIGTYLRALFTRLSATLRFLPAGMARFPRNWSDLALRTDLRSPPELIPAMSANSLFHTANLVERLRTGSMLERVSFAILLFILYAPTYLFRLTLKTSAWAYFWLISLASAPRAVKNPDGTLIWDHWQGKSPASYFSLILAFATLGFYALRLFSPELFILTTQATGGEGLPNDLPRLLASLDLSRLYIRDALPLASALLAAGSFWHARTLHWRVDVRGVEHPGHARLKLLYGLGKLRSACTCATITLILVVTMGLFHDTCRLPPALSVGMAHIYGAAPTCPRSGSRHEGLRTNDEHASLEPMTTALLNRQSHRPPPALTVLGDLTLTLARLHEGCGPARYTFAMLVAAASEGLVLWIAPTWQSDQPNPDGMSPLVGPERFLFAAPQRREDLLWCMEEALRSGAVPLVVADLPQLPGLTAVRRLHLAAEAGAARGNGRPLGLILTPEDGGAPGVETRWFMAPAHDANNTAWRLERRRARTAPPACWRLTGAPGAWQVTQT</sequence>
<feature type="transmembrane region" description="Helical" evidence="1">
    <location>
        <begin position="322"/>
        <end position="342"/>
    </location>
</feature>
<evidence type="ECO:0000313" key="2">
    <source>
        <dbReference type="EMBL" id="SLN67962.1"/>
    </source>
</evidence>
<keyword evidence="3" id="KW-1185">Reference proteome</keyword>
<feature type="transmembrane region" description="Helical" evidence="1">
    <location>
        <begin position="221"/>
        <end position="239"/>
    </location>
</feature>
<feature type="transmembrane region" description="Helical" evidence="1">
    <location>
        <begin position="161"/>
        <end position="179"/>
    </location>
</feature>
<proteinExistence type="predicted"/>